<dbReference type="Proteomes" id="UP001141422">
    <property type="component" value="Unassembled WGS sequence"/>
</dbReference>
<name>A0ABT4IFQ2_9EURY</name>
<dbReference type="InterPro" id="IPR016195">
    <property type="entry name" value="Pol/histidinol_Pase-like"/>
</dbReference>
<organism evidence="2 3">
    <name type="scientific">Methanocorpusculum petauri</name>
    <dbReference type="NCBI Taxonomy" id="3002863"/>
    <lineage>
        <taxon>Archaea</taxon>
        <taxon>Methanobacteriati</taxon>
        <taxon>Methanobacteriota</taxon>
        <taxon>Stenosarchaea group</taxon>
        <taxon>Methanomicrobia</taxon>
        <taxon>Methanomicrobiales</taxon>
        <taxon>Methanocorpusculaceae</taxon>
        <taxon>Methanocorpusculum</taxon>
    </lineage>
</organism>
<dbReference type="InterPro" id="IPR003141">
    <property type="entry name" value="Pol/His_phosphatase_N"/>
</dbReference>
<reference evidence="2" key="1">
    <citation type="submission" date="2022-12" db="EMBL/GenBank/DDBJ databases">
        <title>Isolation and characterisation of novel Methanocorpusculum spp. from native Australian herbivores indicates the genus is ancestrally host-associated.</title>
        <authorList>
            <person name="Volmer J.G."/>
            <person name="Soo R.M."/>
            <person name="Evans P.N."/>
            <person name="Hoedt E.C."/>
            <person name="Astorga Alsina A.L."/>
            <person name="Woodcroft B.J."/>
            <person name="Tyson G.W."/>
            <person name="Hugenholtz P."/>
            <person name="Morrison M."/>
        </authorList>
    </citation>
    <scope>NUCLEOTIDE SEQUENCE</scope>
    <source>
        <strain evidence="2">MG</strain>
    </source>
</reference>
<comment type="caution">
    <text evidence="2">The sequence shown here is derived from an EMBL/GenBank/DDBJ whole genome shotgun (WGS) entry which is preliminary data.</text>
</comment>
<dbReference type="SUPFAM" id="SSF89550">
    <property type="entry name" value="PHP domain-like"/>
    <property type="match status" value="1"/>
</dbReference>
<evidence type="ECO:0000313" key="3">
    <source>
        <dbReference type="Proteomes" id="UP001141422"/>
    </source>
</evidence>
<dbReference type="InterPro" id="IPR004013">
    <property type="entry name" value="PHP_dom"/>
</dbReference>
<dbReference type="Pfam" id="PF02811">
    <property type="entry name" value="PHP"/>
    <property type="match status" value="1"/>
</dbReference>
<dbReference type="Pfam" id="PF13263">
    <property type="entry name" value="PHP_C"/>
    <property type="match status" value="1"/>
</dbReference>
<dbReference type="InterPro" id="IPR052018">
    <property type="entry name" value="PHP_domain"/>
</dbReference>
<evidence type="ECO:0000259" key="1">
    <source>
        <dbReference type="SMART" id="SM00481"/>
    </source>
</evidence>
<dbReference type="PANTHER" id="PTHR42924:SF3">
    <property type="entry name" value="POLYMERASE_HISTIDINOL PHOSPHATASE N-TERMINAL DOMAIN-CONTAINING PROTEIN"/>
    <property type="match status" value="1"/>
</dbReference>
<sequence length="278" mass="30122">MPGTVQHSASCPVQWTGGSAFDMHVHTNHSDGVVRVPELLAHLHRRGLRAAITDHNTIAGIREAYERNDAASIIIPGIEVSAIDGPHLLIYFDNLRDLASYYDTSIRGHQGACPHMATDLPTEKIVTDANESGGLVIAAHPYGYAMLIRGVLKAIEVGMLAPEVLDRIDGLEVICGGLSHTLNTRAEMYAAAHNFCMTGGSDAHTLREVGRAVTVTTEPLTPAEFLEAVRQQKTDVIGCERGPADNLLMGTQVMTKYVPYLPSGIAMHIKQGKMRLRK</sequence>
<dbReference type="Gene3D" id="3.20.20.140">
    <property type="entry name" value="Metal-dependent hydrolases"/>
    <property type="match status" value="1"/>
</dbReference>
<accession>A0ABT4IFQ2</accession>
<feature type="domain" description="Polymerase/histidinol phosphatase N-terminal" evidence="1">
    <location>
        <begin position="21"/>
        <end position="84"/>
    </location>
</feature>
<proteinExistence type="predicted"/>
<protein>
    <submittedName>
        <fullName evidence="2">PHP domain-containing protein</fullName>
    </submittedName>
</protein>
<evidence type="ECO:0000313" key="2">
    <source>
        <dbReference type="EMBL" id="MCZ0860209.1"/>
    </source>
</evidence>
<gene>
    <name evidence="2" type="ORF">O0S10_03055</name>
</gene>
<dbReference type="EMBL" id="JAPTGB010000005">
    <property type="protein sequence ID" value="MCZ0860209.1"/>
    <property type="molecule type" value="Genomic_DNA"/>
</dbReference>
<dbReference type="SMART" id="SM00481">
    <property type="entry name" value="POLIIIAc"/>
    <property type="match status" value="1"/>
</dbReference>
<keyword evidence="3" id="KW-1185">Reference proteome</keyword>
<dbReference type="PANTHER" id="PTHR42924">
    <property type="entry name" value="EXONUCLEASE"/>
    <property type="match status" value="1"/>
</dbReference>
<dbReference type="RefSeq" id="WP_268924431.1">
    <property type="nucleotide sequence ID" value="NZ_JAPTGB010000005.1"/>
</dbReference>